<organism evidence="1 2">
    <name type="scientific">Imperialibacter roseus</name>
    <dbReference type="NCBI Taxonomy" id="1324217"/>
    <lineage>
        <taxon>Bacteria</taxon>
        <taxon>Pseudomonadati</taxon>
        <taxon>Bacteroidota</taxon>
        <taxon>Cytophagia</taxon>
        <taxon>Cytophagales</taxon>
        <taxon>Flammeovirgaceae</taxon>
        <taxon>Imperialibacter</taxon>
    </lineage>
</organism>
<evidence type="ECO:0008006" key="3">
    <source>
        <dbReference type="Google" id="ProtNLM"/>
    </source>
</evidence>
<evidence type="ECO:0000313" key="2">
    <source>
        <dbReference type="Proteomes" id="UP001302349"/>
    </source>
</evidence>
<dbReference type="Gene3D" id="2.60.120.560">
    <property type="entry name" value="Exo-inulinase, domain 1"/>
    <property type="match status" value="1"/>
</dbReference>
<keyword evidence="2" id="KW-1185">Reference proteome</keyword>
<gene>
    <name evidence="1" type="ORF">RT717_18600</name>
</gene>
<dbReference type="EMBL" id="CP136051">
    <property type="protein sequence ID" value="WOK05095.1"/>
    <property type="molecule type" value="Genomic_DNA"/>
</dbReference>
<name>A0ABZ0IM75_9BACT</name>
<dbReference type="RefSeq" id="WP_317487888.1">
    <property type="nucleotide sequence ID" value="NZ_CP136051.1"/>
</dbReference>
<sequence>MKKLISIALVLVAGICYGQKKATVKVPMKPEHWEFAPGKVEFIEHKGQPSMKILPQAGFAVLKDMDFTNGTIEFDMETIDPNFASFYFHWQSQTENECFYLRTARIGYPTAKDAIQYAPFVGGVNLWDIMDHYQTNAVLKREEPNHIKLVVSGKQMMVYVNSNSPTLYVPMLEGNTTAGTIAFDSQVIISNLVVKHNETEGLSPLPGADPTDSDPYYIRAWQVSEPVAAGQSSLEFSPGYMPSDTTAWEAITAERRGLVNLTRKYGQSRPRRMVWLKTTINSASEQKKSIDLGFSDEVWVMINGRVLYVGANLYGHPIMKEPDGRLSLSNSSFEIPFQKGDNELLIGVANNFYGWGIAARFKDLNGLTLEK</sequence>
<dbReference type="Proteomes" id="UP001302349">
    <property type="component" value="Chromosome"/>
</dbReference>
<proteinExistence type="predicted"/>
<evidence type="ECO:0000313" key="1">
    <source>
        <dbReference type="EMBL" id="WOK05095.1"/>
    </source>
</evidence>
<protein>
    <recommendedName>
        <fullName evidence="3">Methane oxygenase PmoA</fullName>
    </recommendedName>
</protein>
<reference evidence="1 2" key="1">
    <citation type="journal article" date="2023" name="Microbiol. Resour. Announc.">
        <title>Complete Genome Sequence of Imperialibacter roseus strain P4T.</title>
        <authorList>
            <person name="Tizabi D.R."/>
            <person name="Bachvaroff T."/>
            <person name="Hill R.T."/>
        </authorList>
    </citation>
    <scope>NUCLEOTIDE SEQUENCE [LARGE SCALE GENOMIC DNA]</scope>
    <source>
        <strain evidence="1 2">P4T</strain>
    </source>
</reference>
<accession>A0ABZ0IM75</accession>